<dbReference type="Proteomes" id="UP000500882">
    <property type="component" value="Chromosome"/>
</dbReference>
<dbReference type="AlphaFoldDB" id="A0A679HT20"/>
<dbReference type="EMBL" id="AP022660">
    <property type="protein sequence ID" value="BCA51788.1"/>
    <property type="molecule type" value="Genomic_DNA"/>
</dbReference>
<evidence type="ECO:0000313" key="2">
    <source>
        <dbReference type="Proteomes" id="UP000500882"/>
    </source>
</evidence>
<sequence length="393" mass="44313">MVDDNKPLSVSDIEQKEQKIQTMLENNQNPVTEVSEQGAVQATVESLNNCMIPQGSATPDSNSSINAVVPNGTASSGTLLSGTVLQNSYLKMWDGEPLSEGKLYHRNEMIGLPECSIMENRDFWGRAEEWQKKCREVGMAQPAKYVRARIVKQAGYTPALFNKEKGEWEKVSGDLLDRYYCRMDGHGRAAGHDLELAEAMKNPVYQPFDFIFFFEDIHDPDIFRKQFVSINFDTKKTTNAELAGYAAAVYKNADTQYYNDLLKSGYVAKAAAYYAYAKEPSRDDMKKINEGTSVSVDRPMVDAMKRALAVYRKIFTGKASSKLLNGVPLARWTYNRLKQETDKEKLLKTITHKFSVLTPQYVAVLQEARGVKGDRTRTTEIVLGELFDKILKD</sequence>
<accession>A0A679HT20</accession>
<reference evidence="1 2" key="1">
    <citation type="submission" date="2020-02" db="EMBL/GenBank/DDBJ databases">
        <title>Whole-genome sequencing and comparative analysis of the genomes of Bacteroides thetaiotaomicron and Escherichia coli isolated from a healthy resident in Vietnam.</title>
        <authorList>
            <person name="Mohsin M."/>
            <person name="Tanaka K."/>
            <person name="Kawahara R."/>
            <person name="Kondo S."/>
            <person name="Noguchi H."/>
            <person name="Motooka D."/>
            <person name="Nakamura S."/>
            <person name="Khong D.T."/>
            <person name="Nguyen T.N."/>
            <person name="Tran H.T."/>
            <person name="Yamamoto Y."/>
        </authorList>
    </citation>
    <scope>NUCLEOTIDE SEQUENCE [LARGE SCALE GENOMIC DNA]</scope>
    <source>
        <strain evidence="1 2">F9-2</strain>
    </source>
</reference>
<dbReference type="RefSeq" id="WP_132061106.1">
    <property type="nucleotide sequence ID" value="NZ_AP022660.1"/>
</dbReference>
<name>A0A679HT20_BACT4</name>
<evidence type="ECO:0000313" key="1">
    <source>
        <dbReference type="EMBL" id="BCA51788.1"/>
    </source>
</evidence>
<proteinExistence type="predicted"/>
<protein>
    <submittedName>
        <fullName evidence="1">Uncharacterized protein</fullName>
    </submittedName>
</protein>
<organism evidence="1 2">
    <name type="scientific">Bacteroides thetaiotaomicron</name>
    <dbReference type="NCBI Taxonomy" id="818"/>
    <lineage>
        <taxon>Bacteria</taxon>
        <taxon>Pseudomonadati</taxon>
        <taxon>Bacteroidota</taxon>
        <taxon>Bacteroidia</taxon>
        <taxon>Bacteroidales</taxon>
        <taxon>Bacteroidaceae</taxon>
        <taxon>Bacteroides</taxon>
    </lineage>
</organism>
<gene>
    <name evidence="1" type="ORF">BatF92_37300</name>
</gene>